<keyword evidence="2 11" id="KW-0547">Nucleotide-binding</keyword>
<evidence type="ECO:0000256" key="1">
    <source>
        <dbReference type="ARBA" id="ARBA00022722"/>
    </source>
</evidence>
<dbReference type="InterPro" id="IPR003593">
    <property type="entry name" value="AAA+_ATPase"/>
</dbReference>
<evidence type="ECO:0000256" key="12">
    <source>
        <dbReference type="SAM" id="MobiDB-lite"/>
    </source>
</evidence>
<keyword evidence="1 11" id="KW-0540">Nuclease</keyword>
<dbReference type="CDD" id="cd18809">
    <property type="entry name" value="SF1_C_RecD"/>
    <property type="match status" value="1"/>
</dbReference>
<comment type="subunit">
    <text evidence="11">Heterotrimer of RecB, RecC and RecD. All subunits contribute to DNA-binding.</text>
</comment>
<proteinExistence type="inferred from homology"/>
<dbReference type="GO" id="GO:0009338">
    <property type="term" value="C:exodeoxyribonuclease V complex"/>
    <property type="evidence" value="ECO:0007669"/>
    <property type="project" value="InterPro"/>
</dbReference>
<dbReference type="InterPro" id="IPR041851">
    <property type="entry name" value="RecD_N_sf"/>
</dbReference>
<keyword evidence="6 11" id="KW-0269">Exonuclease</keyword>
<dbReference type="GO" id="GO:0000724">
    <property type="term" value="P:double-strand break repair via homologous recombination"/>
    <property type="evidence" value="ECO:0007669"/>
    <property type="project" value="UniProtKB-UniRule"/>
</dbReference>
<feature type="domain" description="AAA+ ATPase" evidence="13">
    <location>
        <begin position="216"/>
        <end position="383"/>
    </location>
</feature>
<keyword evidence="4 11" id="KW-0378">Hydrolase</keyword>
<sequence>MSATLSSLATVDAPVADRMPISSRPLLTMMASWREQGWLRRLDTAFARFLVDLSPTAPDALVLAAALVVHMEGRGHSCLRLDELLRDPQAVLGWPPEPAAALRVALDSLPGDVDIWIATFQTSPLVGSDDGASRSTTIDAHPPLMLRGHTLYLRRYWEDERRVAAQVDARSRSELPVDPVTVRMWLDRLFPADTHASPDSEAAIDWQKAACAVALRSKLSILTGGPGTGKTYTAARLLALLYAVDPAPERLRIALAAPTGKAAARLKQAIETSLTELQDRLGDSLSLGALAAHIGAARTLHALLGARPDTRAFGFDAAHPLDVDVVIVDEASMIHLEMMAALLEALPTQARVILLGDKDQLASVEAGAVLGDLCRHAEHGLYRLSTAAYVEAASGQHIPAAYMGDGPPLAQQTVMLRASKRFGGAIGQLALAANRGDSAAAEALLRDDSSPAVAWLDGGSASTAVRLALQGRDAAGEAGGVDDAVGAYGGYGVYLTALQARPRGDEAPAHAGWTLAVLRAFERFRVLCAVREGEWGAMGLNQAIERALVAEGRLTKAGEWYEGRPVIVTRNDAGLGVFNGDIGITLKPAAKGAPLRAYFLDGESVRSVAVSRLAHVETAFAMTVHKSQGSEFAHTALVLPREPSRVLTRELVYTGITRARDAFTLVTGRTASLADALAHPTHRASGLLERLAPAEGSPPRAPERQRSL</sequence>
<evidence type="ECO:0000256" key="7">
    <source>
        <dbReference type="ARBA" id="ARBA00022840"/>
    </source>
</evidence>
<evidence type="ECO:0000256" key="11">
    <source>
        <dbReference type="HAMAP-Rule" id="MF_01487"/>
    </source>
</evidence>
<evidence type="ECO:0000313" key="14">
    <source>
        <dbReference type="EMBL" id="ACS21173.1"/>
    </source>
</evidence>
<evidence type="ECO:0000256" key="2">
    <source>
        <dbReference type="ARBA" id="ARBA00022741"/>
    </source>
</evidence>
<evidence type="ECO:0000259" key="13">
    <source>
        <dbReference type="SMART" id="SM00382"/>
    </source>
</evidence>
<evidence type="ECO:0000256" key="5">
    <source>
        <dbReference type="ARBA" id="ARBA00022806"/>
    </source>
</evidence>
<dbReference type="EC" id="5.6.2.3" evidence="11"/>
<protein>
    <recommendedName>
        <fullName evidence="11">RecBCD enzyme subunit RecD</fullName>
        <ecNumber evidence="11">5.6.2.3</ecNumber>
    </recommendedName>
    <alternativeName>
        <fullName evidence="11">DNA 5'-3' helicase subunit RecD</fullName>
    </alternativeName>
    <alternativeName>
        <fullName evidence="11">Exonuclease V subunit RecD</fullName>
        <shortName evidence="11">ExoV subunit RecD</shortName>
    </alternativeName>
    <alternativeName>
        <fullName evidence="11">Helicase/nuclease RecBCD subunit RecD</fullName>
    </alternativeName>
</protein>
<dbReference type="GO" id="GO:0043139">
    <property type="term" value="F:5'-3' DNA helicase activity"/>
    <property type="evidence" value="ECO:0007669"/>
    <property type="project" value="UniProtKB-UniRule"/>
</dbReference>
<dbReference type="eggNOG" id="COG0507">
    <property type="taxonomic scope" value="Bacteria"/>
</dbReference>
<organism evidence="14">
    <name type="scientific">Variovorax paradoxus (strain S110)</name>
    <dbReference type="NCBI Taxonomy" id="543728"/>
    <lineage>
        <taxon>Bacteria</taxon>
        <taxon>Pseudomonadati</taxon>
        <taxon>Pseudomonadota</taxon>
        <taxon>Betaproteobacteria</taxon>
        <taxon>Burkholderiales</taxon>
        <taxon>Comamonadaceae</taxon>
        <taxon>Variovorax</taxon>
    </lineage>
</organism>
<dbReference type="PANTHER" id="PTHR43788:SF6">
    <property type="entry name" value="DNA HELICASE B"/>
    <property type="match status" value="1"/>
</dbReference>
<dbReference type="InterPro" id="IPR006344">
    <property type="entry name" value="RecD"/>
</dbReference>
<dbReference type="GO" id="GO:0008854">
    <property type="term" value="F:exodeoxyribonuclease V activity"/>
    <property type="evidence" value="ECO:0007669"/>
    <property type="project" value="InterPro"/>
</dbReference>
<keyword evidence="8 11" id="KW-0238">DNA-binding</keyword>
<dbReference type="Pfam" id="PF13245">
    <property type="entry name" value="AAA_19"/>
    <property type="match status" value="1"/>
</dbReference>
<dbReference type="Pfam" id="PF21185">
    <property type="entry name" value="RecD_N"/>
    <property type="match status" value="1"/>
</dbReference>
<gene>
    <name evidence="11" type="primary">recD</name>
    <name evidence="14" type="ordered locus">Vapar_4567</name>
</gene>
<dbReference type="HAMAP" id="MF_01487">
    <property type="entry name" value="RecD"/>
    <property type="match status" value="1"/>
</dbReference>
<keyword evidence="7 11" id="KW-0067">ATP-binding</keyword>
<evidence type="ECO:0000256" key="4">
    <source>
        <dbReference type="ARBA" id="ARBA00022801"/>
    </source>
</evidence>
<dbReference type="Gene3D" id="3.40.50.300">
    <property type="entry name" value="P-loop containing nucleotide triphosphate hydrolases"/>
    <property type="match status" value="2"/>
</dbReference>
<dbReference type="InterPro" id="IPR050534">
    <property type="entry name" value="Coronavir_polyprotein_1ab"/>
</dbReference>
<dbReference type="InterPro" id="IPR027417">
    <property type="entry name" value="P-loop_NTPase"/>
</dbReference>
<dbReference type="GO" id="GO:0003677">
    <property type="term" value="F:DNA binding"/>
    <property type="evidence" value="ECO:0007669"/>
    <property type="project" value="UniProtKB-UniRule"/>
</dbReference>
<dbReference type="STRING" id="543728.Vapar_4567"/>
<feature type="binding site" evidence="11">
    <location>
        <begin position="224"/>
        <end position="231"/>
    </location>
    <ligand>
        <name>ATP</name>
        <dbReference type="ChEBI" id="CHEBI:30616"/>
    </ligand>
</feature>
<dbReference type="HOGENOM" id="CLU_007524_1_2_4"/>
<keyword evidence="5 11" id="KW-0347">Helicase</keyword>
<dbReference type="SUPFAM" id="SSF52540">
    <property type="entry name" value="P-loop containing nucleoside triphosphate hydrolases"/>
    <property type="match status" value="2"/>
</dbReference>
<name>C5CL22_VARPS</name>
<dbReference type="KEGG" id="vap:Vapar_4567"/>
<dbReference type="NCBIfam" id="TIGR01447">
    <property type="entry name" value="recD"/>
    <property type="match status" value="1"/>
</dbReference>
<comment type="similarity">
    <text evidence="11">Belongs to the RecD family.</text>
</comment>
<dbReference type="GO" id="GO:0016887">
    <property type="term" value="F:ATP hydrolysis activity"/>
    <property type="evidence" value="ECO:0007669"/>
    <property type="project" value="RHEA"/>
</dbReference>
<dbReference type="Gene3D" id="1.10.10.1020">
    <property type="entry name" value="RecBCD complex, subunit RecD, N-terminal domain"/>
    <property type="match status" value="1"/>
</dbReference>
<keyword evidence="3 11" id="KW-0227">DNA damage</keyword>
<evidence type="ECO:0000256" key="6">
    <source>
        <dbReference type="ARBA" id="ARBA00022839"/>
    </source>
</evidence>
<comment type="miscellaneous">
    <text evidence="11">In the RecBCD complex, RecB has a slow 3'-5' helicase, an exonuclease activity and loads RecA onto ssDNA, RecD has a fast 5'-3' helicase activity, while RecC stimulates the ATPase and processivity of the RecB helicase and contributes to recognition of the Chi site.</text>
</comment>
<dbReference type="GO" id="GO:0005524">
    <property type="term" value="F:ATP binding"/>
    <property type="evidence" value="ECO:0007669"/>
    <property type="project" value="UniProtKB-UniRule"/>
</dbReference>
<evidence type="ECO:0000256" key="9">
    <source>
        <dbReference type="ARBA" id="ARBA00023204"/>
    </source>
</evidence>
<dbReference type="AlphaFoldDB" id="C5CL22"/>
<keyword evidence="9 11" id="KW-0234">DNA repair</keyword>
<evidence type="ECO:0000256" key="3">
    <source>
        <dbReference type="ARBA" id="ARBA00022763"/>
    </source>
</evidence>
<keyword evidence="10 11" id="KW-0413">Isomerase</keyword>
<dbReference type="PANTHER" id="PTHR43788">
    <property type="entry name" value="DNA2/NAM7 HELICASE FAMILY MEMBER"/>
    <property type="match status" value="1"/>
</dbReference>
<evidence type="ECO:0000256" key="8">
    <source>
        <dbReference type="ARBA" id="ARBA00023125"/>
    </source>
</evidence>
<dbReference type="InterPro" id="IPR027785">
    <property type="entry name" value="UvrD-like_helicase_C"/>
</dbReference>
<dbReference type="CDD" id="cd17933">
    <property type="entry name" value="DEXSc_RecD-like"/>
    <property type="match status" value="1"/>
</dbReference>
<reference evidence="14" key="1">
    <citation type="submission" date="2009-06" db="EMBL/GenBank/DDBJ databases">
        <title>Complete sequence of chromosome 1 of Variovorax paradoxus S110.</title>
        <authorList>
            <consortium name="US DOE Joint Genome Institute"/>
            <person name="Lucas S."/>
            <person name="Copeland A."/>
            <person name="Lapidus A."/>
            <person name="Glavina del Rio T."/>
            <person name="Tice H."/>
            <person name="Bruce D."/>
            <person name="Goodwin L."/>
            <person name="Pitluck S."/>
            <person name="Chertkov O."/>
            <person name="Brettin T."/>
            <person name="Detter J.C."/>
            <person name="Han C."/>
            <person name="Larimer F."/>
            <person name="Land M."/>
            <person name="Hauser L."/>
            <person name="Kyrpides N."/>
            <person name="Ovchinnikova G."/>
            <person name="Orwin P."/>
            <person name="Leadbetter J.R."/>
            <person name="Spain J.C."/>
            <person name="Han J.I."/>
        </authorList>
    </citation>
    <scope>NUCLEOTIDE SEQUENCE</scope>
    <source>
        <strain evidence="14">S110</strain>
    </source>
</reference>
<comment type="catalytic activity">
    <reaction evidence="11">
        <text>ATP + H2O = ADP + phosphate + H(+)</text>
        <dbReference type="Rhea" id="RHEA:13065"/>
        <dbReference type="ChEBI" id="CHEBI:15377"/>
        <dbReference type="ChEBI" id="CHEBI:15378"/>
        <dbReference type="ChEBI" id="CHEBI:30616"/>
        <dbReference type="ChEBI" id="CHEBI:43474"/>
        <dbReference type="ChEBI" id="CHEBI:456216"/>
        <dbReference type="EC" id="5.6.2.3"/>
    </reaction>
</comment>
<comment type="function">
    <text evidence="11">A helicase/nuclease that prepares dsDNA breaks (DSB) for recombinational DNA repair. Binds to DSBs and unwinds DNA via a highly rapid and processive ATP-dependent bidirectional helicase activity. Unwinds dsDNA until it encounters a Chi (crossover hotspot instigator) sequence from the 3' direction. Cuts ssDNA a few nucleotides 3' to the Chi site. The properties and activities of the enzyme are changed at Chi. The Chi-altered holoenzyme produces a long 3'-ssDNA overhang and facilitates RecA-binding to the ssDNA for homologous DNA recombination and repair. Holoenzyme degrades any linearized DNA that is unable to undergo homologous recombination. In the holoenzyme this subunit has ssDNA-dependent ATPase and 5'-3' helicase activity. When added to pre-assembled RecBC greatly stimulates nuclease activity and augments holoenzyme processivity. Negatively regulates the RecA-loading ability of RecBCD.</text>
</comment>
<evidence type="ECO:0000256" key="10">
    <source>
        <dbReference type="ARBA" id="ARBA00023235"/>
    </source>
</evidence>
<dbReference type="Pfam" id="PF13538">
    <property type="entry name" value="UvrD_C_2"/>
    <property type="match status" value="1"/>
</dbReference>
<feature type="region of interest" description="Disordered" evidence="12">
    <location>
        <begin position="688"/>
        <end position="708"/>
    </location>
</feature>
<accession>C5CL22</accession>
<dbReference type="InterPro" id="IPR049550">
    <property type="entry name" value="RecD_N"/>
</dbReference>
<dbReference type="EMBL" id="CP001635">
    <property type="protein sequence ID" value="ACS21173.1"/>
    <property type="molecule type" value="Genomic_DNA"/>
</dbReference>
<dbReference type="GO" id="GO:0017116">
    <property type="term" value="F:single-stranded DNA helicase activity"/>
    <property type="evidence" value="ECO:0007669"/>
    <property type="project" value="TreeGrafter"/>
</dbReference>
<dbReference type="SMART" id="SM00382">
    <property type="entry name" value="AAA"/>
    <property type="match status" value="1"/>
</dbReference>